<accession>A0AA44BCB1</accession>
<dbReference type="InterPro" id="IPR037401">
    <property type="entry name" value="SnoaL-like"/>
</dbReference>
<feature type="domain" description="SnoaL-like" evidence="1">
    <location>
        <begin position="12"/>
        <end position="109"/>
    </location>
</feature>
<sequence length="145" mass="16930">MSDEKKVAMMNDFVKSLEEQDREKLMSLITDDFCWHNPHGSFCGREEMNRYLDWFHKNTTNLKFRDVGSEKVIQGDRAIYEHEISGVMQGEKVTFLTMCSYKFNKDKIQDVSTVYDRLSLAEQASSSWLPKKMVNSVVNQMQKGL</sequence>
<gene>
    <name evidence="2" type="ORF">ISALK_01640</name>
</gene>
<proteinExistence type="predicted"/>
<protein>
    <submittedName>
        <fullName evidence="2">Nuclear transport factor 2 family protein</fullName>
    </submittedName>
</protein>
<dbReference type="AlphaFoldDB" id="A0AA44BCB1"/>
<evidence type="ECO:0000259" key="1">
    <source>
        <dbReference type="Pfam" id="PF12680"/>
    </source>
</evidence>
<organism evidence="2 3">
    <name type="scientific">Isachenkonia alkalipeptolytica</name>
    <dbReference type="NCBI Taxonomy" id="2565777"/>
    <lineage>
        <taxon>Bacteria</taxon>
        <taxon>Bacillati</taxon>
        <taxon>Bacillota</taxon>
        <taxon>Clostridia</taxon>
        <taxon>Eubacteriales</taxon>
        <taxon>Clostridiaceae</taxon>
        <taxon>Isachenkonia</taxon>
    </lineage>
</organism>
<reference evidence="2 3" key="1">
    <citation type="submission" date="2019-04" db="EMBL/GenBank/DDBJ databases">
        <title>Isachenkonia alkalipeptolytica gen. nov. sp. nov. a new anaerobic, alkiliphilic organothrophic bacterium capable to reduce synthesized ferrihydrite isolated from a soda lake.</title>
        <authorList>
            <person name="Toshchakov S.V."/>
            <person name="Zavarzina D.G."/>
            <person name="Zhilina T.N."/>
            <person name="Kostrikina N.A."/>
            <person name="Kublanov I.V."/>
        </authorList>
    </citation>
    <scope>NUCLEOTIDE SEQUENCE [LARGE SCALE GENOMIC DNA]</scope>
    <source>
        <strain evidence="2 3">Z-1701</strain>
    </source>
</reference>
<evidence type="ECO:0000313" key="3">
    <source>
        <dbReference type="Proteomes" id="UP000449710"/>
    </source>
</evidence>
<evidence type="ECO:0000313" key="2">
    <source>
        <dbReference type="EMBL" id="NBG87194.1"/>
    </source>
</evidence>
<dbReference type="Gene3D" id="3.10.450.50">
    <property type="match status" value="1"/>
</dbReference>
<comment type="caution">
    <text evidence="2">The sequence shown here is derived from an EMBL/GenBank/DDBJ whole genome shotgun (WGS) entry which is preliminary data.</text>
</comment>
<dbReference type="InterPro" id="IPR032710">
    <property type="entry name" value="NTF2-like_dom_sf"/>
</dbReference>
<dbReference type="EMBL" id="SUMG01000001">
    <property type="protein sequence ID" value="NBG87194.1"/>
    <property type="molecule type" value="Genomic_DNA"/>
</dbReference>
<name>A0AA44BCB1_9CLOT</name>
<dbReference type="SUPFAM" id="SSF54427">
    <property type="entry name" value="NTF2-like"/>
    <property type="match status" value="1"/>
</dbReference>
<dbReference type="Proteomes" id="UP000449710">
    <property type="component" value="Unassembled WGS sequence"/>
</dbReference>
<dbReference type="Pfam" id="PF12680">
    <property type="entry name" value="SnoaL_2"/>
    <property type="match status" value="1"/>
</dbReference>
<dbReference type="RefSeq" id="WP_160718486.1">
    <property type="nucleotide sequence ID" value="NZ_SUMG01000001.1"/>
</dbReference>
<keyword evidence="3" id="KW-1185">Reference proteome</keyword>